<keyword evidence="3 6" id="KW-0812">Transmembrane</keyword>
<dbReference type="PANTHER" id="PTHR45649">
    <property type="entry name" value="AMINO-ACID PERMEASE BAT1"/>
    <property type="match status" value="1"/>
</dbReference>
<organism evidence="7 8">
    <name type="scientific">Acrodontium crateriforme</name>
    <dbReference type="NCBI Taxonomy" id="150365"/>
    <lineage>
        <taxon>Eukaryota</taxon>
        <taxon>Fungi</taxon>
        <taxon>Dikarya</taxon>
        <taxon>Ascomycota</taxon>
        <taxon>Pezizomycotina</taxon>
        <taxon>Dothideomycetes</taxon>
        <taxon>Dothideomycetidae</taxon>
        <taxon>Mycosphaerellales</taxon>
        <taxon>Teratosphaeriaceae</taxon>
        <taxon>Acrodontium</taxon>
    </lineage>
</organism>
<feature type="transmembrane region" description="Helical" evidence="6">
    <location>
        <begin position="384"/>
        <end position="404"/>
    </location>
</feature>
<dbReference type="Gene3D" id="1.20.1740.10">
    <property type="entry name" value="Amino acid/polyamine transporter I"/>
    <property type="match status" value="1"/>
</dbReference>
<dbReference type="PIRSF" id="PIRSF006060">
    <property type="entry name" value="AA_transporter"/>
    <property type="match status" value="1"/>
</dbReference>
<dbReference type="Proteomes" id="UP001303373">
    <property type="component" value="Chromosome 1"/>
</dbReference>
<feature type="transmembrane region" description="Helical" evidence="6">
    <location>
        <begin position="457"/>
        <end position="478"/>
    </location>
</feature>
<evidence type="ECO:0000256" key="6">
    <source>
        <dbReference type="SAM" id="Phobius"/>
    </source>
</evidence>
<feature type="transmembrane region" description="Helical" evidence="6">
    <location>
        <begin position="283"/>
        <end position="302"/>
    </location>
</feature>
<feature type="transmembrane region" description="Helical" evidence="6">
    <location>
        <begin position="172"/>
        <end position="193"/>
    </location>
</feature>
<dbReference type="EMBL" id="CP138580">
    <property type="protein sequence ID" value="WPG98162.1"/>
    <property type="molecule type" value="Genomic_DNA"/>
</dbReference>
<sequence length="526" mass="57762">METDDYCIVDDSGDGGTKARTIQKGGNSADERDMRRMGKHQELRRNFKLVGIIGFITILQATWESTLLANYFGLLNGGTAGVIWCTIATWLFMLCMIASLAECASIAPTAGGQYHWVSEFAPPSLQKSLSYVVGWCCCLGWIAGIPACAFQLAGLVQEMVLLGYPDANIQQLWQQTLIVFLFILLTVGFNIFFAHHLPLMEGIILFLHFFAFFAFLLVLWIMPKTHQPAKEVFTTFYDGGGWGNIGLSCLVGLATPIWCFIGPDAGAHMSEELKDASLQLPRAMMWATCLNGIAGITMLITFCFCIDDLQDIVGPDASSYPIIQILYKVTNSYAATCLLGSFLVLLLFFSTITTIASASRSVWAFSRDGGLPYSSWICQVRPEWEIPVSALLVCLVASLILSAINFGSNVAFQAILSVSNAALIFSYIVSIICIRLKRLRGETLLPRRWSLGKFGGLINDLTLAFLVVGFVFSFFPAYPSVGDSTAAADFNWSILIFTVTCVVAMVYYTMGGKDKYIAPVSLVKEE</sequence>
<feature type="transmembrane region" description="Helical" evidence="6">
    <location>
        <begin position="128"/>
        <end position="152"/>
    </location>
</feature>
<evidence type="ECO:0000313" key="7">
    <source>
        <dbReference type="EMBL" id="WPG98162.1"/>
    </source>
</evidence>
<comment type="subcellular location">
    <subcellularLocation>
        <location evidence="1">Membrane</location>
        <topology evidence="1">Multi-pass membrane protein</topology>
    </subcellularLocation>
</comment>
<feature type="transmembrane region" description="Helical" evidence="6">
    <location>
        <begin position="490"/>
        <end position="508"/>
    </location>
</feature>
<feature type="transmembrane region" description="Helical" evidence="6">
    <location>
        <begin position="83"/>
        <end position="107"/>
    </location>
</feature>
<keyword evidence="5 6" id="KW-0472">Membrane</keyword>
<evidence type="ECO:0000256" key="1">
    <source>
        <dbReference type="ARBA" id="ARBA00004141"/>
    </source>
</evidence>
<reference evidence="7 8" key="1">
    <citation type="submission" date="2023-11" db="EMBL/GenBank/DDBJ databases">
        <title>An acidophilic fungus is an integral part of prey digestion in a carnivorous sundew plant.</title>
        <authorList>
            <person name="Tsai I.J."/>
        </authorList>
    </citation>
    <scope>NUCLEOTIDE SEQUENCE [LARGE SCALE GENOMIC DNA]</scope>
    <source>
        <strain evidence="7">169a</strain>
    </source>
</reference>
<evidence type="ECO:0000256" key="3">
    <source>
        <dbReference type="ARBA" id="ARBA00022692"/>
    </source>
</evidence>
<evidence type="ECO:0008006" key="9">
    <source>
        <dbReference type="Google" id="ProtNLM"/>
    </source>
</evidence>
<dbReference type="GO" id="GO:0016020">
    <property type="term" value="C:membrane"/>
    <property type="evidence" value="ECO:0007669"/>
    <property type="project" value="UniProtKB-SubCell"/>
</dbReference>
<evidence type="ECO:0000256" key="2">
    <source>
        <dbReference type="ARBA" id="ARBA00022448"/>
    </source>
</evidence>
<dbReference type="PANTHER" id="PTHR45649:SF14">
    <property type="entry name" value="GABA PERMEASE"/>
    <property type="match status" value="1"/>
</dbReference>
<dbReference type="Pfam" id="PF13520">
    <property type="entry name" value="AA_permease_2"/>
    <property type="match status" value="1"/>
</dbReference>
<name>A0AAQ3M167_9PEZI</name>
<dbReference type="GO" id="GO:0022857">
    <property type="term" value="F:transmembrane transporter activity"/>
    <property type="evidence" value="ECO:0007669"/>
    <property type="project" value="InterPro"/>
</dbReference>
<evidence type="ECO:0000256" key="4">
    <source>
        <dbReference type="ARBA" id="ARBA00022989"/>
    </source>
</evidence>
<feature type="transmembrane region" description="Helical" evidence="6">
    <location>
        <begin position="205"/>
        <end position="222"/>
    </location>
</feature>
<feature type="transmembrane region" description="Helical" evidence="6">
    <location>
        <begin position="410"/>
        <end position="436"/>
    </location>
</feature>
<keyword evidence="2" id="KW-0813">Transport</keyword>
<gene>
    <name evidence="7" type="ORF">R9X50_00094800</name>
</gene>
<accession>A0AAQ3M167</accession>
<proteinExistence type="predicted"/>
<feature type="transmembrane region" description="Helical" evidence="6">
    <location>
        <begin position="46"/>
        <end position="63"/>
    </location>
</feature>
<keyword evidence="4 6" id="KW-1133">Transmembrane helix</keyword>
<dbReference type="InterPro" id="IPR002293">
    <property type="entry name" value="AA/rel_permease1"/>
</dbReference>
<feature type="transmembrane region" description="Helical" evidence="6">
    <location>
        <begin position="333"/>
        <end position="363"/>
    </location>
</feature>
<evidence type="ECO:0000313" key="8">
    <source>
        <dbReference type="Proteomes" id="UP001303373"/>
    </source>
</evidence>
<evidence type="ECO:0000256" key="5">
    <source>
        <dbReference type="ARBA" id="ARBA00023136"/>
    </source>
</evidence>
<protein>
    <recommendedName>
        <fullName evidence="9">Amino acid transporter</fullName>
    </recommendedName>
</protein>
<feature type="transmembrane region" description="Helical" evidence="6">
    <location>
        <begin position="242"/>
        <end position="262"/>
    </location>
</feature>
<dbReference type="AlphaFoldDB" id="A0AAQ3M167"/>
<keyword evidence="8" id="KW-1185">Reference proteome</keyword>